<keyword evidence="1" id="KW-0732">Signal</keyword>
<comment type="caution">
    <text evidence="3">The sequence shown here is derived from an EMBL/GenBank/DDBJ whole genome shotgun (WGS) entry which is preliminary data.</text>
</comment>
<dbReference type="InterPro" id="IPR001480">
    <property type="entry name" value="Bulb-type_lectin_dom"/>
</dbReference>
<dbReference type="InterPro" id="IPR036426">
    <property type="entry name" value="Bulb-type_lectin_dom_sf"/>
</dbReference>
<name>A0A9X6NKU5_HYPEX</name>
<evidence type="ECO:0000313" key="3">
    <source>
        <dbReference type="EMBL" id="OWA54556.1"/>
    </source>
</evidence>
<accession>A0A9X6NKU5</accession>
<feature type="chain" id="PRO_5040932217" description="Bulb-type lectin domain-containing protein" evidence="1">
    <location>
        <begin position="20"/>
        <end position="607"/>
    </location>
</feature>
<keyword evidence="4" id="KW-1185">Reference proteome</keyword>
<organism evidence="3 4">
    <name type="scientific">Hypsibius exemplaris</name>
    <name type="common">Freshwater tardigrade</name>
    <dbReference type="NCBI Taxonomy" id="2072580"/>
    <lineage>
        <taxon>Eukaryota</taxon>
        <taxon>Metazoa</taxon>
        <taxon>Ecdysozoa</taxon>
        <taxon>Tardigrada</taxon>
        <taxon>Eutardigrada</taxon>
        <taxon>Parachela</taxon>
        <taxon>Hypsibioidea</taxon>
        <taxon>Hypsibiidae</taxon>
        <taxon>Hypsibius</taxon>
    </lineage>
</organism>
<dbReference type="Proteomes" id="UP000192578">
    <property type="component" value="Unassembled WGS sequence"/>
</dbReference>
<feature type="domain" description="Bulb-type lectin" evidence="2">
    <location>
        <begin position="352"/>
        <end position="466"/>
    </location>
</feature>
<dbReference type="SUPFAM" id="SSF51110">
    <property type="entry name" value="alpha-D-mannose-specific plant lectins"/>
    <property type="match status" value="2"/>
</dbReference>
<protein>
    <recommendedName>
        <fullName evidence="2">Bulb-type lectin domain-containing protein</fullName>
    </recommendedName>
</protein>
<dbReference type="Gene3D" id="2.90.10.10">
    <property type="entry name" value="Bulb-type lectin domain"/>
    <property type="match status" value="4"/>
</dbReference>
<evidence type="ECO:0000313" key="4">
    <source>
        <dbReference type="Proteomes" id="UP000192578"/>
    </source>
</evidence>
<dbReference type="SMART" id="SM00108">
    <property type="entry name" value="B_lectin"/>
    <property type="match status" value="2"/>
</dbReference>
<feature type="signal peptide" evidence="1">
    <location>
        <begin position="1"/>
        <end position="19"/>
    </location>
</feature>
<dbReference type="OrthoDB" id="1853170at2759"/>
<feature type="domain" description="Bulb-type lectin" evidence="2">
    <location>
        <begin position="48"/>
        <end position="162"/>
    </location>
</feature>
<gene>
    <name evidence="3" type="ORF">BV898_18956</name>
</gene>
<evidence type="ECO:0000256" key="1">
    <source>
        <dbReference type="SAM" id="SignalP"/>
    </source>
</evidence>
<sequence length="607" mass="66549">MDTGWNIWIIACLVVDCIAESTSNNDTFGTILADSNPKPTCFNLSRSLEALESGDSLCVGESLWSPRRNVQLRMEQDGNLLVYRQCDGKPIWQSRTNYNRNAPQSVVMQEDGNLVLYDLVGDPEWASGTTGNRFFSARLRLEDTGSLCIENTTGTCLWRSGGFALCNPEHAPLFDDAQVILKPGDLLERNGEAFSRKKSCKLTLETNGTLVVYRVCDNKAIFSVRHGRANPERMDIGLVSGFAITHWGDLIFTLPNRTSVAFKNLTDLSSHGRVSPSSADVRLRDDDCQMCVFKDGVCLWTAHAFTNDDACPRSLTTSAPDSSATTMSATTMSATTMSATTTVPSTKGPRSLQVLGPGDNLGIGESIWSPNRTAKLLMQADGNLVVYRQCDRQAIWSSGTNSDNSRVQPVRMQADGNLVIYDIDDHVLWASVTYGKRFAGARLRLEDTGSLCIEQNRGLCLWRSGGIALCHPAYAPNFKDAQVILRSGESLTPGQSVWSNSGSCTLTLQTDGEMLLNRQCDGATIFSIRRNLDNPESMGADKSLSTFTMNETGNLQVTYVGESPVIFKDIQSRSFGNLTTLSADLRWSDDCQLCVFKGVFVYGMAML</sequence>
<dbReference type="AlphaFoldDB" id="A0A9X6NKU5"/>
<evidence type="ECO:0000259" key="2">
    <source>
        <dbReference type="PROSITE" id="PS50927"/>
    </source>
</evidence>
<reference evidence="4" key="1">
    <citation type="submission" date="2017-01" db="EMBL/GenBank/DDBJ databases">
        <title>Comparative genomics of anhydrobiosis in the tardigrade Hypsibius dujardini.</title>
        <authorList>
            <person name="Yoshida Y."/>
            <person name="Koutsovoulos G."/>
            <person name="Laetsch D."/>
            <person name="Stevens L."/>
            <person name="Kumar S."/>
            <person name="Horikawa D."/>
            <person name="Ishino K."/>
            <person name="Komine S."/>
            <person name="Tomita M."/>
            <person name="Blaxter M."/>
            <person name="Arakawa K."/>
        </authorList>
    </citation>
    <scope>NUCLEOTIDE SEQUENCE [LARGE SCALE GENOMIC DNA]</scope>
    <source>
        <strain evidence="4">Z151</strain>
    </source>
</reference>
<dbReference type="EMBL" id="MTYJ01000423">
    <property type="protein sequence ID" value="OWA54556.1"/>
    <property type="molecule type" value="Genomic_DNA"/>
</dbReference>
<dbReference type="Gene3D" id="2.90.10.30">
    <property type="match status" value="1"/>
</dbReference>
<dbReference type="PROSITE" id="PS50927">
    <property type="entry name" value="BULB_LECTIN"/>
    <property type="match status" value="2"/>
</dbReference>
<proteinExistence type="predicted"/>